<proteinExistence type="predicted"/>
<name>A0A2J6S4K9_HYAVF</name>
<gene>
    <name evidence="1" type="ORF">L207DRAFT_578609</name>
</gene>
<accession>A0A2J6S4K9</accession>
<dbReference type="SUPFAM" id="SSF54593">
    <property type="entry name" value="Glyoxalase/Bleomycin resistance protein/Dihydroxybiphenyl dioxygenase"/>
    <property type="match status" value="1"/>
</dbReference>
<keyword evidence="2" id="KW-1185">Reference proteome</keyword>
<evidence type="ECO:0000313" key="2">
    <source>
        <dbReference type="Proteomes" id="UP000235786"/>
    </source>
</evidence>
<dbReference type="OrthoDB" id="3464337at2759"/>
<dbReference type="EMBL" id="KZ613940">
    <property type="protein sequence ID" value="PMD45702.1"/>
    <property type="molecule type" value="Genomic_DNA"/>
</dbReference>
<evidence type="ECO:0000313" key="1">
    <source>
        <dbReference type="EMBL" id="PMD45702.1"/>
    </source>
</evidence>
<evidence type="ECO:0008006" key="3">
    <source>
        <dbReference type="Google" id="ProtNLM"/>
    </source>
</evidence>
<reference evidence="1 2" key="1">
    <citation type="submission" date="2016-04" db="EMBL/GenBank/DDBJ databases">
        <title>A degradative enzymes factory behind the ericoid mycorrhizal symbiosis.</title>
        <authorList>
            <consortium name="DOE Joint Genome Institute"/>
            <person name="Martino E."/>
            <person name="Morin E."/>
            <person name="Grelet G."/>
            <person name="Kuo A."/>
            <person name="Kohler A."/>
            <person name="Daghino S."/>
            <person name="Barry K."/>
            <person name="Choi C."/>
            <person name="Cichocki N."/>
            <person name="Clum A."/>
            <person name="Copeland A."/>
            <person name="Hainaut M."/>
            <person name="Haridas S."/>
            <person name="Labutti K."/>
            <person name="Lindquist E."/>
            <person name="Lipzen A."/>
            <person name="Khouja H.-R."/>
            <person name="Murat C."/>
            <person name="Ohm R."/>
            <person name="Olson A."/>
            <person name="Spatafora J."/>
            <person name="Veneault-Fourrey C."/>
            <person name="Henrissat B."/>
            <person name="Grigoriev I."/>
            <person name="Martin F."/>
            <person name="Perotto S."/>
        </authorList>
    </citation>
    <scope>NUCLEOTIDE SEQUENCE [LARGE SCALE GENOMIC DNA]</scope>
    <source>
        <strain evidence="1 2">F</strain>
    </source>
</reference>
<protein>
    <recommendedName>
        <fullName evidence="3">Glyoxalase-like domain-containing protein</fullName>
    </recommendedName>
</protein>
<dbReference type="Proteomes" id="UP000235786">
    <property type="component" value="Unassembled WGS sequence"/>
</dbReference>
<sequence>MVRLFSCRKRHCRCVSRQILAFPGLDGEQIRRPRPASLAPVFLRFVEGQDVTECKSMRTYGWVATELCFKDVEIVNERMLRSPFKIIGVPRLLDGFPSVKPMQVRGVDDEIVYLTEIRVREPSLGLPIVESLIDLPFIMVLACSDLKKSIAWVKDVWGLPVSDPVEVKNDIISNFFETNPEEKHELCIVKGEGQTFLELDQFPVGATVRPQYSGILPPGVAITSMMFPDFERLRGHWAVPAVICEGAIYGGRRVGMLLTPDGALLEVVEGSPDK</sequence>
<organism evidence="1 2">
    <name type="scientific">Hyaloscypha variabilis (strain UAMH 11265 / GT02V1 / F)</name>
    <name type="common">Meliniomyces variabilis</name>
    <dbReference type="NCBI Taxonomy" id="1149755"/>
    <lineage>
        <taxon>Eukaryota</taxon>
        <taxon>Fungi</taxon>
        <taxon>Dikarya</taxon>
        <taxon>Ascomycota</taxon>
        <taxon>Pezizomycotina</taxon>
        <taxon>Leotiomycetes</taxon>
        <taxon>Helotiales</taxon>
        <taxon>Hyaloscyphaceae</taxon>
        <taxon>Hyaloscypha</taxon>
        <taxon>Hyaloscypha variabilis</taxon>
    </lineage>
</organism>
<dbReference type="AlphaFoldDB" id="A0A2J6S4K9"/>
<dbReference type="InterPro" id="IPR029068">
    <property type="entry name" value="Glyas_Bleomycin-R_OHBP_Dase"/>
</dbReference>